<name>A0AA38X3B2_9EURO</name>
<evidence type="ECO:0000259" key="2">
    <source>
        <dbReference type="PROSITE" id="PS50181"/>
    </source>
</evidence>
<accession>A0AA38X3B2</accession>
<dbReference type="AlphaFoldDB" id="A0AA38X3B2"/>
<protein>
    <recommendedName>
        <fullName evidence="2">F-box domain-containing protein</fullName>
    </recommendedName>
</protein>
<evidence type="ECO:0000313" key="4">
    <source>
        <dbReference type="Proteomes" id="UP001172673"/>
    </source>
</evidence>
<gene>
    <name evidence="3" type="ORF">H2200_009731</name>
</gene>
<comment type="caution">
    <text evidence="3">The sequence shown here is derived from an EMBL/GenBank/DDBJ whole genome shotgun (WGS) entry which is preliminary data.</text>
</comment>
<sequence>MTKSHSWHDPVLADTVSKSDKDADNSDIQDEQSTDTEDTPDTAKSKLVTDLPVEILLQIAAHLRPESIKNAIYAFRAFHQAFQQELYKRVYWNFDQPGDISQMFRLDTYTQTFGHAFEDAYRDQESPKLLVLDKIEFLSLGAQDRGPILGTSRTRRERAQFSVELELVAQLIRPPLKRLRIGSIDLSSQLLRRDGTVPAAIKHNISAPNLRELKLGSTSLDASTLKQLLGLAPLKSFIFYRSRQYCLKTGKDTQCGLHDVYAALRQAKDSLEHLILIHEHGTNHLKRQHTFNSLVSFRELKTLAIDASVLIGRFFRPGTHPVPYLVLKPRKSLAGMLPEYLEALTLIVSQSQIAQVERYCNDILAGLLQDRSRLKYIQKTKIVIFCSAWRHNASHILSDTKKSLEDDFKSCLAAGIKVEISLRNWDLQQGECWEDLEGKGTWK</sequence>
<dbReference type="EMBL" id="JAPDRK010000015">
    <property type="protein sequence ID" value="KAJ9605882.1"/>
    <property type="molecule type" value="Genomic_DNA"/>
</dbReference>
<organism evidence="3 4">
    <name type="scientific">Cladophialophora chaetospira</name>
    <dbReference type="NCBI Taxonomy" id="386627"/>
    <lineage>
        <taxon>Eukaryota</taxon>
        <taxon>Fungi</taxon>
        <taxon>Dikarya</taxon>
        <taxon>Ascomycota</taxon>
        <taxon>Pezizomycotina</taxon>
        <taxon>Eurotiomycetes</taxon>
        <taxon>Chaetothyriomycetidae</taxon>
        <taxon>Chaetothyriales</taxon>
        <taxon>Herpotrichiellaceae</taxon>
        <taxon>Cladophialophora</taxon>
    </lineage>
</organism>
<feature type="compositionally biased region" description="Acidic residues" evidence="1">
    <location>
        <begin position="25"/>
        <end position="40"/>
    </location>
</feature>
<keyword evidence="4" id="KW-1185">Reference proteome</keyword>
<feature type="region of interest" description="Disordered" evidence="1">
    <location>
        <begin position="1"/>
        <end position="44"/>
    </location>
</feature>
<feature type="domain" description="F-box" evidence="2">
    <location>
        <begin position="45"/>
        <end position="90"/>
    </location>
</feature>
<dbReference type="InterPro" id="IPR001810">
    <property type="entry name" value="F-box_dom"/>
</dbReference>
<dbReference type="PROSITE" id="PS50181">
    <property type="entry name" value="FBOX"/>
    <property type="match status" value="1"/>
</dbReference>
<evidence type="ECO:0000313" key="3">
    <source>
        <dbReference type="EMBL" id="KAJ9605882.1"/>
    </source>
</evidence>
<dbReference type="Proteomes" id="UP001172673">
    <property type="component" value="Unassembled WGS sequence"/>
</dbReference>
<reference evidence="3" key="1">
    <citation type="submission" date="2022-10" db="EMBL/GenBank/DDBJ databases">
        <title>Culturing micro-colonial fungi from biological soil crusts in the Mojave desert and describing Neophaeococcomyces mojavensis, and introducing the new genera and species Taxawa tesnikishii.</title>
        <authorList>
            <person name="Kurbessoian T."/>
            <person name="Stajich J.E."/>
        </authorList>
    </citation>
    <scope>NUCLEOTIDE SEQUENCE</scope>
    <source>
        <strain evidence="3">TK_41</strain>
    </source>
</reference>
<evidence type="ECO:0000256" key="1">
    <source>
        <dbReference type="SAM" id="MobiDB-lite"/>
    </source>
</evidence>
<proteinExistence type="predicted"/>